<comment type="function">
    <text evidence="9">Proton pump that utilizes the energy of pyrophosphate hydrolysis as the driving force for proton movement across the membrane. Generates a proton motive force.</text>
</comment>
<evidence type="ECO:0000313" key="10">
    <source>
        <dbReference type="EMBL" id="MBH1791424.1"/>
    </source>
</evidence>
<dbReference type="NCBIfam" id="NF001960">
    <property type="entry name" value="PRK00733.3-5"/>
    <property type="match status" value="1"/>
</dbReference>
<proteinExistence type="inferred from homology"/>
<keyword evidence="3 9" id="KW-0812">Transmembrane</keyword>
<comment type="subunit">
    <text evidence="9">Homodimer.</text>
</comment>
<dbReference type="NCBIfam" id="NF001951">
    <property type="entry name" value="PRK00733.1-2"/>
    <property type="match status" value="1"/>
</dbReference>
<dbReference type="HAMAP" id="MF_01129">
    <property type="entry name" value="PPase_energized_pump"/>
    <property type="match status" value="1"/>
</dbReference>
<dbReference type="AlphaFoldDB" id="A0AA41CER4"/>
<feature type="transmembrane region" description="Helical" evidence="9">
    <location>
        <begin position="57"/>
        <end position="75"/>
    </location>
</feature>
<dbReference type="GO" id="GO:0004427">
    <property type="term" value="F:inorganic diphosphate phosphatase activity"/>
    <property type="evidence" value="ECO:0007669"/>
    <property type="project" value="UniProtKB-UniRule"/>
</dbReference>
<sequence length="675" mass="69206">MLERHGLSLALGCAILAILFGIVSARWILRQPTGNERMVAIATAIQEGARAYLNRQYLTIGIAGVVLFVLVGVFLSWYTAIGFAVGAVLSGAAGYIGMNVSVRANVRTAEAARQGISAAMDVAFRGGAITGMLVVGLGLLGVAGYYALLLRMGLPMEQALHALVGLAFGSSLISIFARLGGGIFTNGADVGADLVGKVEAGIPEDDPRNPAVIADNVGDNVGDCAGMAADLFETYAVTVIATMLLGSLMLAEAGANAVLYPLVLGGVSIIASIIGALFVKVKPGGSIMGALYKGVIVSGVLAAIAFYPITTGLMSDNVHGPMALYGCALIGLVLTGLIVWITEYYTGTQYKPVQHVAQASTTGHGTNIIAGLGISMKSTALPVVAVCAAIWGAFALGGLYGIAIAATAMLSMAGMIVALDAYGPITDNAGGIAEMAELPSEIRDITDPLDAVGNTTKAVTKGYAIGSAALAALVLFADYTHNLQAANPGQEFRFDLSDHTVIIGLLIGGLIPYLFGAMAMEAVGRAAGAVVEEVRRQFREIPGIMQGTGKPQYDKAVDMLTRSAIREMIVPSLLPVAVPVVVGLLLGPRALGGLLIGTIVTGLFVAISMTTGGGAWDNAKKYIEDGHFGGKGSEAHKAAVTGDTVGDPYKDTAGPAINPLIKIINIVALLLVPLL</sequence>
<comment type="caution">
    <text evidence="10">The sequence shown here is derived from an EMBL/GenBank/DDBJ whole genome shotgun (WGS) entry which is preliminary data.</text>
</comment>
<dbReference type="GO" id="GO:0000287">
    <property type="term" value="F:magnesium ion binding"/>
    <property type="evidence" value="ECO:0007669"/>
    <property type="project" value="UniProtKB-UniRule"/>
</dbReference>
<evidence type="ECO:0000313" key="11">
    <source>
        <dbReference type="Proteomes" id="UP000634179"/>
    </source>
</evidence>
<feature type="transmembrane region" description="Helical" evidence="9">
    <location>
        <begin position="81"/>
        <end position="102"/>
    </location>
</feature>
<keyword evidence="6 9" id="KW-1133">Transmembrane helix</keyword>
<feature type="site" description="Determinant of potassium independence" evidence="9">
    <location>
        <position position="457"/>
    </location>
</feature>
<dbReference type="PANTHER" id="PTHR31998">
    <property type="entry name" value="K(+)-INSENSITIVE PYROPHOSPHATE-ENERGIZED PROTON PUMP"/>
    <property type="match status" value="1"/>
</dbReference>
<keyword evidence="9" id="KW-0375">Hydrogen ion transport</keyword>
<comment type="subcellular location">
    <subcellularLocation>
        <location evidence="9">Cell membrane</location>
        <topology evidence="9">Multi-pass membrane protein</topology>
    </subcellularLocation>
    <subcellularLocation>
        <location evidence="1">Endomembrane system</location>
        <topology evidence="1">Multi-pass membrane protein</topology>
    </subcellularLocation>
</comment>
<comment type="catalytic activity">
    <reaction evidence="9">
        <text>diphosphate + H2O + H(+)(in) = 2 phosphate + 2 H(+)(out)</text>
        <dbReference type="Rhea" id="RHEA:13973"/>
        <dbReference type="ChEBI" id="CHEBI:15377"/>
        <dbReference type="ChEBI" id="CHEBI:15378"/>
        <dbReference type="ChEBI" id="CHEBI:33019"/>
        <dbReference type="ChEBI" id="CHEBI:43474"/>
        <dbReference type="EC" id="7.1.3.1"/>
    </reaction>
</comment>
<keyword evidence="2 9" id="KW-0813">Transport</keyword>
<keyword evidence="7 9" id="KW-0406">Ion transport</keyword>
<comment type="caution">
    <text evidence="9">Lacks conserved residue(s) required for the propagation of feature annotation.</text>
</comment>
<name>A0AA41CER4_STEMA</name>
<evidence type="ECO:0000256" key="2">
    <source>
        <dbReference type="ARBA" id="ARBA00022448"/>
    </source>
</evidence>
<feature type="transmembrane region" description="Helical" evidence="9">
    <location>
        <begin position="234"/>
        <end position="251"/>
    </location>
</feature>
<keyword evidence="5 9" id="KW-1278">Translocase</keyword>
<dbReference type="Proteomes" id="UP000634179">
    <property type="component" value="Unassembled WGS sequence"/>
</dbReference>
<dbReference type="PIRSF" id="PIRSF001265">
    <property type="entry name" value="H+-PPase"/>
    <property type="match status" value="1"/>
</dbReference>
<feature type="transmembrane region" description="Helical" evidence="9">
    <location>
        <begin position="568"/>
        <end position="587"/>
    </location>
</feature>
<feature type="transmembrane region" description="Helical" evidence="9">
    <location>
        <begin position="122"/>
        <end position="147"/>
    </location>
</feature>
<protein>
    <recommendedName>
        <fullName evidence="9">K(+)-insensitive pyrophosphate-energized proton pump</fullName>
        <ecNumber evidence="9">7.1.3.1</ecNumber>
    </recommendedName>
    <alternativeName>
        <fullName evidence="9">Membrane-bound proton-translocating pyrophosphatase</fullName>
    </alternativeName>
    <alternativeName>
        <fullName evidence="9">Pyrophosphate-energized inorganic pyrophosphatase</fullName>
        <shortName evidence="9">H(+)-PPase</shortName>
    </alternativeName>
</protein>
<feature type="transmembrane region" description="Helical" evidence="9">
    <location>
        <begin position="322"/>
        <end position="341"/>
    </location>
</feature>
<evidence type="ECO:0000256" key="6">
    <source>
        <dbReference type="ARBA" id="ARBA00022989"/>
    </source>
</evidence>
<evidence type="ECO:0000256" key="3">
    <source>
        <dbReference type="ARBA" id="ARBA00022692"/>
    </source>
</evidence>
<organism evidence="10 11">
    <name type="scientific">Stenotrophomonas maltophilia</name>
    <name type="common">Pseudomonas maltophilia</name>
    <name type="synonym">Xanthomonas maltophilia</name>
    <dbReference type="NCBI Taxonomy" id="40324"/>
    <lineage>
        <taxon>Bacteria</taxon>
        <taxon>Pseudomonadati</taxon>
        <taxon>Pseudomonadota</taxon>
        <taxon>Gammaproteobacteria</taxon>
        <taxon>Lysobacterales</taxon>
        <taxon>Lysobacteraceae</taxon>
        <taxon>Stenotrophomonas</taxon>
        <taxon>Stenotrophomonas maltophilia group</taxon>
    </lineage>
</organism>
<keyword evidence="9" id="KW-1003">Cell membrane</keyword>
<feature type="transmembrane region" description="Helical" evidence="9">
    <location>
        <begin position="6"/>
        <end position="29"/>
    </location>
</feature>
<evidence type="ECO:0000256" key="8">
    <source>
        <dbReference type="ARBA" id="ARBA00023136"/>
    </source>
</evidence>
<feature type="transmembrane region" description="Helical" evidence="9">
    <location>
        <begin position="291"/>
        <end position="310"/>
    </location>
</feature>
<evidence type="ECO:0000256" key="5">
    <source>
        <dbReference type="ARBA" id="ARBA00022967"/>
    </source>
</evidence>
<dbReference type="GO" id="GO:0012505">
    <property type="term" value="C:endomembrane system"/>
    <property type="evidence" value="ECO:0007669"/>
    <property type="project" value="UniProtKB-SubCell"/>
</dbReference>
<dbReference type="EMBL" id="JADUOV010000012">
    <property type="protein sequence ID" value="MBH1791424.1"/>
    <property type="molecule type" value="Genomic_DNA"/>
</dbReference>
<dbReference type="NCBIfam" id="TIGR01104">
    <property type="entry name" value="V_PPase"/>
    <property type="match status" value="1"/>
</dbReference>
<comment type="cofactor">
    <cofactor evidence="9">
        <name>Mg(2+)</name>
        <dbReference type="ChEBI" id="CHEBI:18420"/>
    </cofactor>
</comment>
<gene>
    <name evidence="9" type="primary">hppA</name>
    <name evidence="10" type="ORF">I5V89_16245</name>
</gene>
<accession>A0AA41CER4</accession>
<feature type="transmembrane region" description="Helical" evidence="9">
    <location>
        <begin position="501"/>
        <end position="520"/>
    </location>
</feature>
<dbReference type="Pfam" id="PF03030">
    <property type="entry name" value="H_PPase"/>
    <property type="match status" value="1"/>
</dbReference>
<dbReference type="GO" id="GO:0005886">
    <property type="term" value="C:plasma membrane"/>
    <property type="evidence" value="ECO:0007669"/>
    <property type="project" value="UniProtKB-SubCell"/>
</dbReference>
<feature type="transmembrane region" description="Helical" evidence="9">
    <location>
        <begin position="257"/>
        <end position="279"/>
    </location>
</feature>
<evidence type="ECO:0000256" key="1">
    <source>
        <dbReference type="ARBA" id="ARBA00004127"/>
    </source>
</evidence>
<dbReference type="EC" id="7.1.3.1" evidence="9"/>
<dbReference type="NCBIfam" id="NF001953">
    <property type="entry name" value="PRK00733.2-1"/>
    <property type="match status" value="1"/>
</dbReference>
<evidence type="ECO:0000256" key="7">
    <source>
        <dbReference type="ARBA" id="ARBA00023065"/>
    </source>
</evidence>
<evidence type="ECO:0000256" key="4">
    <source>
        <dbReference type="ARBA" id="ARBA00022842"/>
    </source>
</evidence>
<reference evidence="10" key="1">
    <citation type="submission" date="2020-11" db="EMBL/GenBank/DDBJ databases">
        <title>Enhanced detection system for hospital associated transmission using whole genome sequencing surveillance.</title>
        <authorList>
            <person name="Harrison L.H."/>
            <person name="Van Tyne D."/>
            <person name="Marsh J.W."/>
            <person name="Griffith M.P."/>
            <person name="Snyder D.J."/>
            <person name="Cooper V.S."/>
            <person name="Mustapha M."/>
        </authorList>
    </citation>
    <scope>NUCLEOTIDE SEQUENCE</scope>
    <source>
        <strain evidence="10">STEN00053</strain>
    </source>
</reference>
<feature type="transmembrane region" description="Helical" evidence="9">
    <location>
        <begin position="462"/>
        <end position="480"/>
    </location>
</feature>
<feature type="transmembrane region" description="Helical" evidence="9">
    <location>
        <begin position="383"/>
        <end position="410"/>
    </location>
</feature>
<evidence type="ECO:0000256" key="9">
    <source>
        <dbReference type="HAMAP-Rule" id="MF_01129"/>
    </source>
</evidence>
<keyword evidence="4 9" id="KW-0460">Magnesium</keyword>
<feature type="transmembrane region" description="Helical" evidence="9">
    <location>
        <begin position="159"/>
        <end position="177"/>
    </location>
</feature>
<dbReference type="InterPro" id="IPR004131">
    <property type="entry name" value="PPase-energised_H-pump"/>
</dbReference>
<feature type="transmembrane region" description="Helical" evidence="9">
    <location>
        <begin position="594"/>
        <end position="616"/>
    </location>
</feature>
<comment type="similarity">
    <text evidence="9">Belongs to the H(+)-translocating pyrophosphatase (TC 3.A.10) family. K(+)-insensitive subfamily.</text>
</comment>
<keyword evidence="8 9" id="KW-0472">Membrane</keyword>
<dbReference type="GO" id="GO:0009678">
    <property type="term" value="F:diphosphate hydrolysis-driven proton transmembrane transporter activity"/>
    <property type="evidence" value="ECO:0007669"/>
    <property type="project" value="UniProtKB-UniRule"/>
</dbReference>
<keyword evidence="10" id="KW-0378">Hydrolase</keyword>